<dbReference type="InterPro" id="IPR013094">
    <property type="entry name" value="AB_hydrolase_3"/>
</dbReference>
<feature type="domain" description="Alpha/beta hydrolase fold-3" evidence="3">
    <location>
        <begin position="70"/>
        <end position="271"/>
    </location>
</feature>
<accession>A0AA46YLR1</accession>
<dbReference type="KEGG" id="sgrg:L0C25_01860"/>
<evidence type="ECO:0000313" key="4">
    <source>
        <dbReference type="EMBL" id="UYM05849.1"/>
    </source>
</evidence>
<dbReference type="PANTHER" id="PTHR48081:SF30">
    <property type="entry name" value="ACETYL-HYDROLASE LIPR-RELATED"/>
    <property type="match status" value="1"/>
</dbReference>
<dbReference type="Proteomes" id="UP001164390">
    <property type="component" value="Chromosome"/>
</dbReference>
<comment type="similarity">
    <text evidence="1">Belongs to the 'GDXG' lipolytic enzyme family.</text>
</comment>
<dbReference type="SUPFAM" id="SSF53474">
    <property type="entry name" value="alpha/beta-Hydrolases"/>
    <property type="match status" value="1"/>
</dbReference>
<dbReference type="EMBL" id="CP094970">
    <property type="protein sequence ID" value="UYM05849.1"/>
    <property type="molecule type" value="Genomic_DNA"/>
</dbReference>
<dbReference type="GO" id="GO:0004806">
    <property type="term" value="F:triacylglycerol lipase activity"/>
    <property type="evidence" value="ECO:0007669"/>
    <property type="project" value="TreeGrafter"/>
</dbReference>
<keyword evidence="5" id="KW-1185">Reference proteome</keyword>
<dbReference type="RefSeq" id="WP_271634681.1">
    <property type="nucleotide sequence ID" value="NZ_CP094970.1"/>
</dbReference>
<dbReference type="AlphaFoldDB" id="A0AA46YLR1"/>
<proteinExistence type="inferred from homology"/>
<evidence type="ECO:0000256" key="1">
    <source>
        <dbReference type="ARBA" id="ARBA00010515"/>
    </source>
</evidence>
<gene>
    <name evidence="4" type="ORF">L0C25_01860</name>
</gene>
<evidence type="ECO:0000313" key="5">
    <source>
        <dbReference type="Proteomes" id="UP001164390"/>
    </source>
</evidence>
<evidence type="ECO:0000256" key="2">
    <source>
        <dbReference type="ARBA" id="ARBA00022801"/>
    </source>
</evidence>
<name>A0AA46YLR1_9ACTN</name>
<dbReference type="InterPro" id="IPR029058">
    <property type="entry name" value="AB_hydrolase_fold"/>
</dbReference>
<keyword evidence="2 4" id="KW-0378">Hydrolase</keyword>
<reference evidence="4" key="1">
    <citation type="submission" date="2022-01" db="EMBL/GenBank/DDBJ databases">
        <title>Nocardioidaceae gen. sp. A5X3R13.</title>
        <authorList>
            <person name="Lopez Marin M.A."/>
            <person name="Uhlik O."/>
        </authorList>
    </citation>
    <scope>NUCLEOTIDE SEQUENCE</scope>
    <source>
        <strain evidence="4">A5X3R13</strain>
    </source>
</reference>
<dbReference type="PANTHER" id="PTHR48081">
    <property type="entry name" value="AB HYDROLASE SUPERFAMILY PROTEIN C4A8.06C"/>
    <property type="match status" value="1"/>
</dbReference>
<evidence type="ECO:0000259" key="3">
    <source>
        <dbReference type="Pfam" id="PF07859"/>
    </source>
</evidence>
<protein>
    <submittedName>
        <fullName evidence="4">Alpha/beta hydrolase</fullName>
    </submittedName>
</protein>
<sequence>MTTQQRDTVDQILRSVPFDMGGEVDDQRPLFADLISAVPLPDDVHTEHAVLGEVPVVTITLDRVTPTGTILYFHGGGYAFGSAALSAGLASELARRAGARAVSVDYALAPERPYPAAVQDAVAAYKALLDDGVAADDIVFAGESSGGGLALAAILEILSTGLPRPAAAYVASPWVDLTTTGESMTTKADDDPSLTAHGLRRRARDYGTDHDLVDGRISPVFADLVDFPALLIQVGGNEILLDDATRLATRAASAGVPVTLEVTPDVPHVFVGFAGMLDEADEALNAAGRFLRANLARTPG</sequence>
<dbReference type="Pfam" id="PF07859">
    <property type="entry name" value="Abhydrolase_3"/>
    <property type="match status" value="1"/>
</dbReference>
<dbReference type="InterPro" id="IPR050300">
    <property type="entry name" value="GDXG_lipolytic_enzyme"/>
</dbReference>
<dbReference type="Gene3D" id="3.40.50.1820">
    <property type="entry name" value="alpha/beta hydrolase"/>
    <property type="match status" value="1"/>
</dbReference>
<organism evidence="4 5">
    <name type="scientific">Solicola gregarius</name>
    <dbReference type="NCBI Taxonomy" id="2908642"/>
    <lineage>
        <taxon>Bacteria</taxon>
        <taxon>Bacillati</taxon>
        <taxon>Actinomycetota</taxon>
        <taxon>Actinomycetes</taxon>
        <taxon>Propionibacteriales</taxon>
        <taxon>Nocardioidaceae</taxon>
        <taxon>Solicola</taxon>
    </lineage>
</organism>